<sequence>MSVAIKIAPKRVLMFLIGAIVVLALLDLVMLSAAVASPESHSLRFIARIFNMDEEASLPTWFSQIVLLAAAITAFVIGHVRRSQSLKDVVHWYVISVLLLYMSIDEGSSIHEGASGILDGLFDFESTWLTYSWVLAGLLAALVVVLAFFKFWLRLPPKTRWFLFAAAVIFMLGAVGFEAIGSYVLNNSAEGAELRLIVVCEEVLELTGTSLVLYAGLDYLHSLTDLVQVQIVGAKNNGPAV</sequence>
<evidence type="ECO:0008006" key="3">
    <source>
        <dbReference type="Google" id="ProtNLM"/>
    </source>
</evidence>
<feature type="transmembrane region" description="Helical" evidence="1">
    <location>
        <begin position="12"/>
        <end position="36"/>
    </location>
</feature>
<evidence type="ECO:0000256" key="1">
    <source>
        <dbReference type="SAM" id="Phobius"/>
    </source>
</evidence>
<keyword evidence="1" id="KW-0812">Transmembrane</keyword>
<organism evidence="2">
    <name type="scientific">Jonesiaceae bacterium BS-20</name>
    <dbReference type="NCBI Taxonomy" id="3120821"/>
    <lineage>
        <taxon>Bacteria</taxon>
        <taxon>Bacillati</taxon>
        <taxon>Actinomycetota</taxon>
        <taxon>Actinomycetes</taxon>
        <taxon>Micrococcales</taxon>
        <taxon>Jonesiaceae</taxon>
    </lineage>
</organism>
<keyword evidence="1" id="KW-1133">Transmembrane helix</keyword>
<keyword evidence="1" id="KW-0472">Membrane</keyword>
<name>A0AAU7DWU0_9MICO</name>
<feature type="transmembrane region" description="Helical" evidence="1">
    <location>
        <begin position="161"/>
        <end position="185"/>
    </location>
</feature>
<feature type="transmembrane region" description="Helical" evidence="1">
    <location>
        <begin position="128"/>
        <end position="149"/>
    </location>
</feature>
<feature type="transmembrane region" description="Helical" evidence="1">
    <location>
        <begin position="89"/>
        <end position="104"/>
    </location>
</feature>
<dbReference type="EMBL" id="CP146203">
    <property type="protein sequence ID" value="XBH22180.1"/>
    <property type="molecule type" value="Genomic_DNA"/>
</dbReference>
<reference evidence="2" key="1">
    <citation type="submission" date="2024-02" db="EMBL/GenBank/DDBJ databases">
        <title>Tomenella chthoni gen. nov. sp. nov., a member of the family Jonesiaceae isolated from bat guano.</title>
        <authorList>
            <person name="Miller S.L."/>
            <person name="King J."/>
            <person name="Sankaranarayanan K."/>
            <person name="Lawson P.A."/>
        </authorList>
    </citation>
    <scope>NUCLEOTIDE SEQUENCE</scope>
    <source>
        <strain evidence="2">BS-20</strain>
    </source>
</reference>
<proteinExistence type="predicted"/>
<gene>
    <name evidence="2" type="ORF">V5R04_02835</name>
</gene>
<accession>A0AAU7DWU0</accession>
<evidence type="ECO:0000313" key="2">
    <source>
        <dbReference type="EMBL" id="XBH22180.1"/>
    </source>
</evidence>
<dbReference type="AlphaFoldDB" id="A0AAU7DWU0"/>
<feature type="transmembrane region" description="Helical" evidence="1">
    <location>
        <begin position="56"/>
        <end position="77"/>
    </location>
</feature>
<protein>
    <recommendedName>
        <fullName evidence="3">Multidrug transporter</fullName>
    </recommendedName>
</protein>